<evidence type="ECO:0000259" key="8">
    <source>
        <dbReference type="PROSITE" id="PS50109"/>
    </source>
</evidence>
<evidence type="ECO:0000256" key="7">
    <source>
        <dbReference type="ARBA" id="ARBA00022840"/>
    </source>
</evidence>
<organism evidence="9">
    <name type="scientific">hydrothermal vent metagenome</name>
    <dbReference type="NCBI Taxonomy" id="652676"/>
    <lineage>
        <taxon>unclassified sequences</taxon>
        <taxon>metagenomes</taxon>
        <taxon>ecological metagenomes</taxon>
    </lineage>
</organism>
<keyword evidence="3" id="KW-0597">Phosphoprotein</keyword>
<protein>
    <recommendedName>
        <fullName evidence="2">histidine kinase</fullName>
        <ecNumber evidence="2">2.7.13.3</ecNumber>
    </recommendedName>
</protein>
<proteinExistence type="predicted"/>
<evidence type="ECO:0000313" key="9">
    <source>
        <dbReference type="EMBL" id="VAX31607.1"/>
    </source>
</evidence>
<dbReference type="Pfam" id="PF02518">
    <property type="entry name" value="HATPase_c"/>
    <property type="match status" value="1"/>
</dbReference>
<evidence type="ECO:0000256" key="2">
    <source>
        <dbReference type="ARBA" id="ARBA00012438"/>
    </source>
</evidence>
<reference evidence="9" key="1">
    <citation type="submission" date="2018-06" db="EMBL/GenBank/DDBJ databases">
        <authorList>
            <person name="Zhirakovskaya E."/>
        </authorList>
    </citation>
    <scope>NUCLEOTIDE SEQUENCE</scope>
</reference>
<dbReference type="PANTHER" id="PTHR24421">
    <property type="entry name" value="NITRATE/NITRITE SENSOR PROTEIN NARX-RELATED"/>
    <property type="match status" value="1"/>
</dbReference>
<name>A0A3B1DSE1_9ZZZZ</name>
<evidence type="ECO:0000256" key="4">
    <source>
        <dbReference type="ARBA" id="ARBA00022679"/>
    </source>
</evidence>
<keyword evidence="6" id="KW-0418">Kinase</keyword>
<keyword evidence="5" id="KW-0547">Nucleotide-binding</keyword>
<evidence type="ECO:0000256" key="6">
    <source>
        <dbReference type="ARBA" id="ARBA00022777"/>
    </source>
</evidence>
<dbReference type="EC" id="2.7.13.3" evidence="2"/>
<dbReference type="InterPro" id="IPR011712">
    <property type="entry name" value="Sig_transdc_His_kin_sub3_dim/P"/>
</dbReference>
<dbReference type="GO" id="GO:0000155">
    <property type="term" value="F:phosphorelay sensor kinase activity"/>
    <property type="evidence" value="ECO:0007669"/>
    <property type="project" value="InterPro"/>
</dbReference>
<accession>A0A3B1DSE1</accession>
<evidence type="ECO:0000256" key="3">
    <source>
        <dbReference type="ARBA" id="ARBA00022553"/>
    </source>
</evidence>
<dbReference type="InterPro" id="IPR003594">
    <property type="entry name" value="HATPase_dom"/>
</dbReference>
<keyword evidence="7" id="KW-0067">ATP-binding</keyword>
<dbReference type="GO" id="GO:0005524">
    <property type="term" value="F:ATP binding"/>
    <property type="evidence" value="ECO:0007669"/>
    <property type="project" value="UniProtKB-KW"/>
</dbReference>
<dbReference type="SUPFAM" id="SSF55874">
    <property type="entry name" value="ATPase domain of HSP90 chaperone/DNA topoisomerase II/histidine kinase"/>
    <property type="match status" value="1"/>
</dbReference>
<dbReference type="SMART" id="SM00387">
    <property type="entry name" value="HATPase_c"/>
    <property type="match status" value="1"/>
</dbReference>
<evidence type="ECO:0000256" key="1">
    <source>
        <dbReference type="ARBA" id="ARBA00000085"/>
    </source>
</evidence>
<sequence>MSKVAIIGAGQGGTSLLEIFHKDPLVQIIGISDIDKNAPGIRLARKLRIPVTKDYKRLLKSKEADLVVDVTGNPLIEEALQAARRPGMSIIGGHSAKFMWQLIDERIRSKEKIEKHLLEYQSLYRLYVKEVELAIAKERTRIAYDIHDGLVQTLAGLNYHIEYCIDQIEKDPKSAAGAIQKTQKLLKEAIAEAREVVFNLRPIYLDRSGLYIALSKYMKTYQKQYKIKTHLKTSGSESVILPEAKVFIFRIILEALANVQKHAEATEVTVKVITKKGVLTAAIIDNGAGFKAKKNKKDKQTSFGLEAISERARLLGGEATIKSHLGLGTTVSIEIPLPEAAV</sequence>
<dbReference type="Gene3D" id="3.40.50.720">
    <property type="entry name" value="NAD(P)-binding Rossmann-like Domain"/>
    <property type="match status" value="1"/>
</dbReference>
<dbReference type="EMBL" id="UOGF01000077">
    <property type="protein sequence ID" value="VAX31607.1"/>
    <property type="molecule type" value="Genomic_DNA"/>
</dbReference>
<dbReference type="SUPFAM" id="SSF51735">
    <property type="entry name" value="NAD(P)-binding Rossmann-fold domains"/>
    <property type="match status" value="1"/>
</dbReference>
<dbReference type="InterPro" id="IPR000683">
    <property type="entry name" value="Gfo/Idh/MocA-like_OxRdtase_N"/>
</dbReference>
<dbReference type="Gene3D" id="3.30.565.10">
    <property type="entry name" value="Histidine kinase-like ATPase, C-terminal domain"/>
    <property type="match status" value="1"/>
</dbReference>
<dbReference type="PANTHER" id="PTHR24421:SF10">
    <property type="entry name" value="NITRATE_NITRITE SENSOR PROTEIN NARQ"/>
    <property type="match status" value="1"/>
</dbReference>
<dbReference type="InterPro" id="IPR050482">
    <property type="entry name" value="Sensor_HK_TwoCompSys"/>
</dbReference>
<comment type="catalytic activity">
    <reaction evidence="1">
        <text>ATP + protein L-histidine = ADP + protein N-phospho-L-histidine.</text>
        <dbReference type="EC" id="2.7.13.3"/>
    </reaction>
</comment>
<dbReference type="InterPro" id="IPR005467">
    <property type="entry name" value="His_kinase_dom"/>
</dbReference>
<dbReference type="CDD" id="cd16917">
    <property type="entry name" value="HATPase_UhpB-NarQ-NarX-like"/>
    <property type="match status" value="1"/>
</dbReference>
<dbReference type="AlphaFoldDB" id="A0A3B1DSE1"/>
<dbReference type="InterPro" id="IPR036291">
    <property type="entry name" value="NAD(P)-bd_dom_sf"/>
</dbReference>
<dbReference type="Pfam" id="PF07730">
    <property type="entry name" value="HisKA_3"/>
    <property type="match status" value="1"/>
</dbReference>
<feature type="domain" description="Histidine kinase" evidence="8">
    <location>
        <begin position="248"/>
        <end position="339"/>
    </location>
</feature>
<dbReference type="Pfam" id="PF01408">
    <property type="entry name" value="GFO_IDH_MocA"/>
    <property type="match status" value="1"/>
</dbReference>
<dbReference type="GO" id="GO:0016020">
    <property type="term" value="C:membrane"/>
    <property type="evidence" value="ECO:0007669"/>
    <property type="project" value="InterPro"/>
</dbReference>
<dbReference type="InterPro" id="IPR036890">
    <property type="entry name" value="HATPase_C_sf"/>
</dbReference>
<dbReference type="GO" id="GO:0046983">
    <property type="term" value="F:protein dimerization activity"/>
    <property type="evidence" value="ECO:0007669"/>
    <property type="project" value="InterPro"/>
</dbReference>
<gene>
    <name evidence="9" type="ORF">MNBD_NITROSPIRAE01-1965</name>
</gene>
<keyword evidence="4" id="KW-0808">Transferase</keyword>
<dbReference type="PROSITE" id="PS50109">
    <property type="entry name" value="HIS_KIN"/>
    <property type="match status" value="1"/>
</dbReference>
<dbReference type="Gene3D" id="1.20.5.1930">
    <property type="match status" value="1"/>
</dbReference>
<evidence type="ECO:0000256" key="5">
    <source>
        <dbReference type="ARBA" id="ARBA00022741"/>
    </source>
</evidence>